<sequence>MLQRGLLRLALQPDPLHPQTVRVVFSRTAAGRGAWLHPDPDCLELARRRRAIPRALRVPVTAVEIDFEELARRIANLPGEADATALGSGD</sequence>
<name>A0A4R7J821_9ACTN</name>
<dbReference type="Gene3D" id="3.30.1230.10">
    <property type="entry name" value="YlxR-like"/>
    <property type="match status" value="1"/>
</dbReference>
<evidence type="ECO:0000313" key="2">
    <source>
        <dbReference type="EMBL" id="TDT32916.1"/>
    </source>
</evidence>
<reference evidence="2 3" key="1">
    <citation type="submission" date="2019-03" db="EMBL/GenBank/DDBJ databases">
        <title>Genomic Encyclopedia of Archaeal and Bacterial Type Strains, Phase II (KMG-II): from individual species to whole genera.</title>
        <authorList>
            <person name="Goeker M."/>
        </authorList>
    </citation>
    <scope>NUCLEOTIDE SEQUENCE [LARGE SCALE GENOMIC DNA]</scope>
    <source>
        <strain evidence="2 3">DSM 24323</strain>
    </source>
</reference>
<evidence type="ECO:0000313" key="3">
    <source>
        <dbReference type="Proteomes" id="UP000295371"/>
    </source>
</evidence>
<feature type="domain" description="YlxR" evidence="1">
    <location>
        <begin position="4"/>
        <end position="64"/>
    </location>
</feature>
<proteinExistence type="predicted"/>
<comment type="caution">
    <text evidence="2">The sequence shown here is derived from an EMBL/GenBank/DDBJ whole genome shotgun (WGS) entry which is preliminary data.</text>
</comment>
<organism evidence="2 3">
    <name type="scientific">Naumannella halotolerans</name>
    <dbReference type="NCBI Taxonomy" id="993414"/>
    <lineage>
        <taxon>Bacteria</taxon>
        <taxon>Bacillati</taxon>
        <taxon>Actinomycetota</taxon>
        <taxon>Actinomycetes</taxon>
        <taxon>Propionibacteriales</taxon>
        <taxon>Propionibacteriaceae</taxon>
        <taxon>Naumannella</taxon>
    </lineage>
</organism>
<dbReference type="InterPro" id="IPR007393">
    <property type="entry name" value="YlxR_dom"/>
</dbReference>
<gene>
    <name evidence="2" type="ORF">CLV29_0507</name>
</gene>
<dbReference type="Pfam" id="PF04296">
    <property type="entry name" value="YlxR"/>
    <property type="match status" value="1"/>
</dbReference>
<keyword evidence="3" id="KW-1185">Reference proteome</keyword>
<dbReference type="EMBL" id="SOAW01000001">
    <property type="protein sequence ID" value="TDT32916.1"/>
    <property type="molecule type" value="Genomic_DNA"/>
</dbReference>
<evidence type="ECO:0000259" key="1">
    <source>
        <dbReference type="Pfam" id="PF04296"/>
    </source>
</evidence>
<dbReference type="Proteomes" id="UP000295371">
    <property type="component" value="Unassembled WGS sequence"/>
</dbReference>
<dbReference type="AlphaFoldDB" id="A0A4R7J821"/>
<accession>A0A4R7J821</accession>
<protein>
    <submittedName>
        <fullName evidence="2">Uncharacterized protein DUF448</fullName>
    </submittedName>
</protein>
<dbReference type="SUPFAM" id="SSF64376">
    <property type="entry name" value="YlxR-like"/>
    <property type="match status" value="1"/>
</dbReference>
<dbReference type="InterPro" id="IPR035931">
    <property type="entry name" value="YlxR-like_sf"/>
</dbReference>